<evidence type="ECO:0000256" key="2">
    <source>
        <dbReference type="SAM" id="MobiDB-lite"/>
    </source>
</evidence>
<keyword evidence="4" id="KW-1185">Reference proteome</keyword>
<dbReference type="GeneID" id="67524716"/>
<accession>A0A0F5HRV5</accession>
<evidence type="ECO:0000313" key="4">
    <source>
        <dbReference type="Proteomes" id="UP000031563"/>
    </source>
</evidence>
<feature type="coiled-coil region" evidence="1">
    <location>
        <begin position="96"/>
        <end position="123"/>
    </location>
</feature>
<feature type="region of interest" description="Disordered" evidence="2">
    <location>
        <begin position="1"/>
        <end position="25"/>
    </location>
</feature>
<accession>A0A0F5HKY5</accession>
<gene>
    <name evidence="3" type="ORF">QY95_03256</name>
</gene>
<dbReference type="Pfam" id="PF19776">
    <property type="entry name" value="DUF6262"/>
    <property type="match status" value="1"/>
</dbReference>
<proteinExistence type="predicted"/>
<keyword evidence="1" id="KW-0175">Coiled coil</keyword>
<dbReference type="Proteomes" id="UP000031563">
    <property type="component" value="Unassembled WGS sequence"/>
</dbReference>
<dbReference type="STRING" id="1221996.QY95_03256"/>
<sequence length="128" mass="14849">MRSKHIRNTAGVKKHAQMKSKETAQKVNQAIQRLIKTKAKINFNQVAMESGVSKAFLYNNQEIRNRIEELRKQQEGLNSPQTIKRNMTDASKDALIAAKNSRIKKLEEENKRLKDELLKLRGMIYDQI</sequence>
<protein>
    <submittedName>
        <fullName evidence="3">Mobile element protein</fullName>
    </submittedName>
</protein>
<dbReference type="InterPro" id="IPR046229">
    <property type="entry name" value="TnpC-like"/>
</dbReference>
<evidence type="ECO:0000256" key="1">
    <source>
        <dbReference type="SAM" id="Coils"/>
    </source>
</evidence>
<reference evidence="3" key="1">
    <citation type="submission" date="2015-02" db="EMBL/GenBank/DDBJ databases">
        <title>Genome Assembly of Bacillaceae bacterium MTCC 8252.</title>
        <authorList>
            <person name="Verma A."/>
            <person name="Khatri I."/>
            <person name="Mual P."/>
            <person name="Subramanian S."/>
            <person name="Krishnamurthi S."/>
        </authorList>
    </citation>
    <scope>NUCLEOTIDE SEQUENCE [LARGE SCALE GENOMIC DNA]</scope>
    <source>
        <strain evidence="3">MTCC 8252</strain>
    </source>
</reference>
<dbReference type="OrthoDB" id="1707883at2"/>
<evidence type="ECO:0000313" key="3">
    <source>
        <dbReference type="EMBL" id="KKB36008.1"/>
    </source>
</evidence>
<comment type="caution">
    <text evidence="3">The sequence shown here is derived from an EMBL/GenBank/DDBJ whole genome shotgun (WGS) entry which is preliminary data.</text>
</comment>
<organism evidence="3 4">
    <name type="scientific">Bacillus thermotolerans</name>
    <name type="common">Quasibacillus thermotolerans</name>
    <dbReference type="NCBI Taxonomy" id="1221996"/>
    <lineage>
        <taxon>Bacteria</taxon>
        <taxon>Bacillati</taxon>
        <taxon>Bacillota</taxon>
        <taxon>Bacilli</taxon>
        <taxon>Bacillales</taxon>
        <taxon>Bacillaceae</taxon>
        <taxon>Bacillus</taxon>
    </lineage>
</organism>
<dbReference type="EMBL" id="JWIR02000066">
    <property type="protein sequence ID" value="KKB36008.1"/>
    <property type="molecule type" value="Genomic_DNA"/>
</dbReference>
<dbReference type="RefSeq" id="WP_039230091.1">
    <property type="nucleotide sequence ID" value="NZ_JWIR02000066.1"/>
</dbReference>
<name>A0A0F5HKY5_BACTR</name>
<feature type="compositionally biased region" description="Basic residues" evidence="2">
    <location>
        <begin position="1"/>
        <end position="18"/>
    </location>
</feature>
<dbReference type="AlphaFoldDB" id="A0A0F5HKY5"/>